<reference evidence="1 2" key="1">
    <citation type="journal article" date="2023" name="Hortic Res">
        <title>Pangenome of water caltrop reveals structural variations and asymmetric subgenome divergence after allopolyploidization.</title>
        <authorList>
            <person name="Zhang X."/>
            <person name="Chen Y."/>
            <person name="Wang L."/>
            <person name="Yuan Y."/>
            <person name="Fang M."/>
            <person name="Shi L."/>
            <person name="Lu R."/>
            <person name="Comes H.P."/>
            <person name="Ma Y."/>
            <person name="Chen Y."/>
            <person name="Huang G."/>
            <person name="Zhou Y."/>
            <person name="Zheng Z."/>
            <person name="Qiu Y."/>
        </authorList>
    </citation>
    <scope>NUCLEOTIDE SEQUENCE [LARGE SCALE GENOMIC DNA]</scope>
    <source>
        <tissue evidence="1">Roots</tissue>
    </source>
</reference>
<dbReference type="Proteomes" id="UP001345219">
    <property type="component" value="Chromosome 14"/>
</dbReference>
<keyword evidence="2" id="KW-1185">Reference proteome</keyword>
<evidence type="ECO:0000313" key="1">
    <source>
        <dbReference type="EMBL" id="KAK4777847.1"/>
    </source>
</evidence>
<evidence type="ECO:0000313" key="2">
    <source>
        <dbReference type="Proteomes" id="UP001345219"/>
    </source>
</evidence>
<dbReference type="AlphaFoldDB" id="A0AAN7LBD9"/>
<dbReference type="EMBL" id="JAXIOK010000002">
    <property type="protein sequence ID" value="KAK4777847.1"/>
    <property type="molecule type" value="Genomic_DNA"/>
</dbReference>
<name>A0AAN7LBD9_9MYRT</name>
<accession>A0AAN7LBD9</accession>
<gene>
    <name evidence="1" type="ORF">SAY87_018034</name>
</gene>
<proteinExistence type="predicted"/>
<comment type="caution">
    <text evidence="1">The sequence shown here is derived from an EMBL/GenBank/DDBJ whole genome shotgun (WGS) entry which is preliminary data.</text>
</comment>
<protein>
    <submittedName>
        <fullName evidence="1">Uncharacterized protein</fullName>
    </submittedName>
</protein>
<organism evidence="1 2">
    <name type="scientific">Trapa incisa</name>
    <dbReference type="NCBI Taxonomy" id="236973"/>
    <lineage>
        <taxon>Eukaryota</taxon>
        <taxon>Viridiplantae</taxon>
        <taxon>Streptophyta</taxon>
        <taxon>Embryophyta</taxon>
        <taxon>Tracheophyta</taxon>
        <taxon>Spermatophyta</taxon>
        <taxon>Magnoliopsida</taxon>
        <taxon>eudicotyledons</taxon>
        <taxon>Gunneridae</taxon>
        <taxon>Pentapetalae</taxon>
        <taxon>rosids</taxon>
        <taxon>malvids</taxon>
        <taxon>Myrtales</taxon>
        <taxon>Lythraceae</taxon>
        <taxon>Trapa</taxon>
    </lineage>
</organism>
<sequence length="54" mass="6026">MRVSHVNQRTLIIWGQDDRIIDSKLAVSSSLTASLKGRDQVKPRAFSKAQLTTT</sequence>